<feature type="transmembrane region" description="Helical" evidence="2">
    <location>
        <begin position="223"/>
        <end position="242"/>
    </location>
</feature>
<keyword evidence="2" id="KW-0472">Membrane</keyword>
<dbReference type="GeneID" id="63735076"/>
<evidence type="ECO:0000313" key="3">
    <source>
        <dbReference type="EMBL" id="KHO01620.1"/>
    </source>
</evidence>
<feature type="compositionally biased region" description="Basic and acidic residues" evidence="1">
    <location>
        <begin position="150"/>
        <end position="167"/>
    </location>
</feature>
<comment type="caution">
    <text evidence="3">The sequence shown here is derived from an EMBL/GenBank/DDBJ whole genome shotgun (WGS) entry which is preliminary data.</text>
</comment>
<organism evidence="3 4">
    <name type="scientific">Metarhizium album (strain ARSEF 1941)</name>
    <dbReference type="NCBI Taxonomy" id="1081103"/>
    <lineage>
        <taxon>Eukaryota</taxon>
        <taxon>Fungi</taxon>
        <taxon>Dikarya</taxon>
        <taxon>Ascomycota</taxon>
        <taxon>Pezizomycotina</taxon>
        <taxon>Sordariomycetes</taxon>
        <taxon>Hypocreomycetidae</taxon>
        <taxon>Hypocreales</taxon>
        <taxon>Clavicipitaceae</taxon>
        <taxon>Metarhizium</taxon>
    </lineage>
</organism>
<evidence type="ECO:0000256" key="1">
    <source>
        <dbReference type="SAM" id="MobiDB-lite"/>
    </source>
</evidence>
<name>A0A0B2X7Y6_METAS</name>
<keyword evidence="2" id="KW-0812">Transmembrane</keyword>
<dbReference type="AlphaFoldDB" id="A0A0B2X7Y6"/>
<dbReference type="EMBL" id="AZHE01000001">
    <property type="protein sequence ID" value="KHO01620.1"/>
    <property type="molecule type" value="Genomic_DNA"/>
</dbReference>
<feature type="region of interest" description="Disordered" evidence="1">
    <location>
        <begin position="1"/>
        <end position="110"/>
    </location>
</feature>
<sequence>MEDAAPAPRPLSTRQIPRLLRDDEGDDLLTPLVQSRRPSRQYVSISPPPSDSLSLAMSYPPPTEALPVFTNPWPRRPSCSDTRSSTSPGSRSTTREQAGPSAPKVPRVPLLHVRDESPSGAAREASLSMVSEDTVTRLPLTPFPPWTSNADREGRQARDEAGACRCDDGRRSTRSIRRSVSFMHASVLAAQFLAFMGLFCVWVDVAVREAASHSGFWVKLWMYFQPALGVLCLFTLSMMLVLEARGLSDGAFWGVEAVVLAVGGGAGFCVVWWAFGQGSRVVIGAAVGTAVMMLGVGMFGFVRAAVVLVVAQGEAACRA</sequence>
<feature type="region of interest" description="Disordered" evidence="1">
    <location>
        <begin position="141"/>
        <end position="167"/>
    </location>
</feature>
<protein>
    <submittedName>
        <fullName evidence="3">Peroxisomal membrane protein PEX31</fullName>
    </submittedName>
</protein>
<dbReference type="Proteomes" id="UP000030816">
    <property type="component" value="Unassembled WGS sequence"/>
</dbReference>
<reference evidence="3 4" key="1">
    <citation type="journal article" date="2014" name="Proc. Natl. Acad. Sci. U.S.A.">
        <title>Trajectory and genomic determinants of fungal-pathogen speciation and host adaptation.</title>
        <authorList>
            <person name="Hu X."/>
            <person name="Xiao G."/>
            <person name="Zheng P."/>
            <person name="Shang Y."/>
            <person name="Su Y."/>
            <person name="Zhang X."/>
            <person name="Liu X."/>
            <person name="Zhan S."/>
            <person name="St Leger R.J."/>
            <person name="Wang C."/>
        </authorList>
    </citation>
    <scope>NUCLEOTIDE SEQUENCE [LARGE SCALE GENOMIC DNA]</scope>
    <source>
        <strain evidence="3 4">ARSEF 1941</strain>
    </source>
</reference>
<keyword evidence="4" id="KW-1185">Reference proteome</keyword>
<evidence type="ECO:0000313" key="4">
    <source>
        <dbReference type="Proteomes" id="UP000030816"/>
    </source>
</evidence>
<evidence type="ECO:0000256" key="2">
    <source>
        <dbReference type="SAM" id="Phobius"/>
    </source>
</evidence>
<dbReference type="OrthoDB" id="4941446at2759"/>
<gene>
    <name evidence="3" type="ORF">MAM_00621</name>
</gene>
<accession>A0A0B2X7Y6</accession>
<keyword evidence="2" id="KW-1133">Transmembrane helix</keyword>
<proteinExistence type="predicted"/>
<feature type="compositionally biased region" description="Low complexity" evidence="1">
    <location>
        <begin position="76"/>
        <end position="92"/>
    </location>
</feature>
<feature type="transmembrane region" description="Helical" evidence="2">
    <location>
        <begin position="254"/>
        <end position="275"/>
    </location>
</feature>
<feature type="transmembrane region" description="Helical" evidence="2">
    <location>
        <begin position="180"/>
        <end position="203"/>
    </location>
</feature>
<dbReference type="RefSeq" id="XP_040682685.1">
    <property type="nucleotide sequence ID" value="XM_040819420.1"/>
</dbReference>
<feature type="transmembrane region" description="Helical" evidence="2">
    <location>
        <begin position="281"/>
        <end position="311"/>
    </location>
</feature>
<dbReference type="HOGENOM" id="CLU_871785_0_0_1"/>